<dbReference type="PANTHER" id="PTHR43674:SF2">
    <property type="entry name" value="BETA-UREIDOPROPIONASE"/>
    <property type="match status" value="1"/>
</dbReference>
<dbReference type="Gene3D" id="3.60.110.10">
    <property type="entry name" value="Carbon-nitrogen hydrolase"/>
    <property type="match status" value="1"/>
</dbReference>
<gene>
    <name evidence="3" type="ORF">ENP88_06160</name>
</gene>
<sequence>MIVSAIQCRIGDFRSAERLSVEAIEKGAEFLLYPEYFSYSEFSLEIGEKTMEFLKRISEEFKVVTCGNIVWKEDLMFNRAFVFDSGEIVAFQDKIHPTKTERFYGINPGKKLKVFGIRNAKICILICADILYPELCRVAALKGAEVALNPVVSFKHSELPGKNLRHCLYFARSFDNCYAIVKAGGFGRTFTGSEAVGRSLIATFEGIIASSKLEEAEEAIVASLDLESIRRYREINYSLRDRNVEAYLELFEKNF</sequence>
<organism evidence="3">
    <name type="scientific">Archaeoglobus fulgidus</name>
    <dbReference type="NCBI Taxonomy" id="2234"/>
    <lineage>
        <taxon>Archaea</taxon>
        <taxon>Methanobacteriati</taxon>
        <taxon>Methanobacteriota</taxon>
        <taxon>Archaeoglobi</taxon>
        <taxon>Archaeoglobales</taxon>
        <taxon>Archaeoglobaceae</taxon>
        <taxon>Archaeoglobus</taxon>
    </lineage>
</organism>
<protein>
    <submittedName>
        <fullName evidence="3">Carbon-nitrogen hydrolase family protein</fullName>
    </submittedName>
</protein>
<dbReference type="PROSITE" id="PS50263">
    <property type="entry name" value="CN_HYDROLASE"/>
    <property type="match status" value="1"/>
</dbReference>
<dbReference type="PANTHER" id="PTHR43674">
    <property type="entry name" value="NITRILASE C965.09-RELATED"/>
    <property type="match status" value="1"/>
</dbReference>
<dbReference type="Pfam" id="PF00795">
    <property type="entry name" value="CN_hydrolase"/>
    <property type="match status" value="1"/>
</dbReference>
<proteinExistence type="predicted"/>
<feature type="domain" description="CN hydrolase" evidence="2">
    <location>
        <begin position="1"/>
        <end position="226"/>
    </location>
</feature>
<evidence type="ECO:0000256" key="1">
    <source>
        <dbReference type="ARBA" id="ARBA00022801"/>
    </source>
</evidence>
<dbReference type="EMBL" id="DSLA01000095">
    <property type="protein sequence ID" value="HEH35715.1"/>
    <property type="molecule type" value="Genomic_DNA"/>
</dbReference>
<dbReference type="SUPFAM" id="SSF56317">
    <property type="entry name" value="Carbon-nitrogen hydrolase"/>
    <property type="match status" value="1"/>
</dbReference>
<evidence type="ECO:0000259" key="2">
    <source>
        <dbReference type="PROSITE" id="PS50263"/>
    </source>
</evidence>
<dbReference type="InterPro" id="IPR050345">
    <property type="entry name" value="Aliph_Amidase/BUP"/>
</dbReference>
<evidence type="ECO:0000313" key="3">
    <source>
        <dbReference type="EMBL" id="HEH35715.1"/>
    </source>
</evidence>
<dbReference type="GO" id="GO:0016811">
    <property type="term" value="F:hydrolase activity, acting on carbon-nitrogen (but not peptide) bonds, in linear amides"/>
    <property type="evidence" value="ECO:0007669"/>
    <property type="project" value="UniProtKB-ARBA"/>
</dbReference>
<accession>A0A7J2TJI2</accession>
<name>A0A7J2TJI2_ARCFL</name>
<dbReference type="InterPro" id="IPR036526">
    <property type="entry name" value="C-N_Hydrolase_sf"/>
</dbReference>
<dbReference type="AlphaFoldDB" id="A0A7J2TJI2"/>
<dbReference type="InterPro" id="IPR003010">
    <property type="entry name" value="C-N_Hydrolase"/>
</dbReference>
<reference evidence="3" key="1">
    <citation type="journal article" date="2020" name="mSystems">
        <title>Genome- and Community-Level Interaction Insights into Carbon Utilization and Element Cycling Functions of Hydrothermarchaeota in Hydrothermal Sediment.</title>
        <authorList>
            <person name="Zhou Z."/>
            <person name="Liu Y."/>
            <person name="Xu W."/>
            <person name="Pan J."/>
            <person name="Luo Z.H."/>
            <person name="Li M."/>
        </authorList>
    </citation>
    <scope>NUCLEOTIDE SEQUENCE [LARGE SCALE GENOMIC DNA]</scope>
    <source>
        <strain evidence="3">SpSt-26</strain>
    </source>
</reference>
<dbReference type="CDD" id="cd07197">
    <property type="entry name" value="nitrilase"/>
    <property type="match status" value="1"/>
</dbReference>
<keyword evidence="1 3" id="KW-0378">Hydrolase</keyword>
<comment type="caution">
    <text evidence="3">The sequence shown here is derived from an EMBL/GenBank/DDBJ whole genome shotgun (WGS) entry which is preliminary data.</text>
</comment>